<dbReference type="AlphaFoldDB" id="A0A2A6B423"/>
<sequence length="81" mass="9775">MKRQEDNDQRDMLSLLMDNQKKEMRLHQIQVRPERVWLSTVEERVNDPPYGAVRVRRERKITGEGDEQRAEKELSHFVIDN</sequence>
<protein>
    <submittedName>
        <fullName evidence="1">Uncharacterized protein</fullName>
    </submittedName>
</protein>
<keyword evidence="2" id="KW-1185">Reference proteome</keyword>
<accession>A0A2A6B423</accession>
<accession>A0A8R1UN39</accession>
<dbReference type="EnsemblMetazoa" id="PPA31365.1">
    <property type="protein sequence ID" value="PPA31365.1"/>
    <property type="gene ID" value="WBGene00204230"/>
</dbReference>
<evidence type="ECO:0000313" key="1">
    <source>
        <dbReference type="EnsemblMetazoa" id="PPA31365.1"/>
    </source>
</evidence>
<organism evidence="1 2">
    <name type="scientific">Pristionchus pacificus</name>
    <name type="common">Parasitic nematode worm</name>
    <dbReference type="NCBI Taxonomy" id="54126"/>
    <lineage>
        <taxon>Eukaryota</taxon>
        <taxon>Metazoa</taxon>
        <taxon>Ecdysozoa</taxon>
        <taxon>Nematoda</taxon>
        <taxon>Chromadorea</taxon>
        <taxon>Rhabditida</taxon>
        <taxon>Rhabditina</taxon>
        <taxon>Diplogasteromorpha</taxon>
        <taxon>Diplogasteroidea</taxon>
        <taxon>Neodiplogasteridae</taxon>
        <taxon>Pristionchus</taxon>
    </lineage>
</organism>
<reference evidence="2" key="1">
    <citation type="journal article" date="2008" name="Nat. Genet.">
        <title>The Pristionchus pacificus genome provides a unique perspective on nematode lifestyle and parasitism.</title>
        <authorList>
            <person name="Dieterich C."/>
            <person name="Clifton S.W."/>
            <person name="Schuster L.N."/>
            <person name="Chinwalla A."/>
            <person name="Delehaunty K."/>
            <person name="Dinkelacker I."/>
            <person name="Fulton L."/>
            <person name="Fulton R."/>
            <person name="Godfrey J."/>
            <person name="Minx P."/>
            <person name="Mitreva M."/>
            <person name="Roeseler W."/>
            <person name="Tian H."/>
            <person name="Witte H."/>
            <person name="Yang S.P."/>
            <person name="Wilson R.K."/>
            <person name="Sommer R.J."/>
        </authorList>
    </citation>
    <scope>NUCLEOTIDE SEQUENCE [LARGE SCALE GENOMIC DNA]</scope>
    <source>
        <strain evidence="2">PS312</strain>
    </source>
</reference>
<dbReference type="Proteomes" id="UP000005239">
    <property type="component" value="Unassembled WGS sequence"/>
</dbReference>
<gene>
    <name evidence="1" type="primary">WBGene00204230</name>
</gene>
<reference evidence="1" key="2">
    <citation type="submission" date="2022-06" db="UniProtKB">
        <authorList>
            <consortium name="EnsemblMetazoa"/>
        </authorList>
    </citation>
    <scope>IDENTIFICATION</scope>
    <source>
        <strain evidence="1">PS312</strain>
    </source>
</reference>
<evidence type="ECO:0000313" key="2">
    <source>
        <dbReference type="Proteomes" id="UP000005239"/>
    </source>
</evidence>
<name>A0A2A6B423_PRIPA</name>
<proteinExistence type="predicted"/>